<dbReference type="EMBL" id="KB454485">
    <property type="protein sequence ID" value="EME32613.1"/>
    <property type="molecule type" value="Genomic_DNA"/>
</dbReference>
<dbReference type="PANTHER" id="PTHR46039:SF5">
    <property type="entry name" value="SUCROSE-PHOSPHATE SYNTHASE 3-RELATED"/>
    <property type="match status" value="1"/>
</dbReference>
<dbReference type="OrthoDB" id="512920at2759"/>
<evidence type="ECO:0000256" key="2">
    <source>
        <dbReference type="ARBA" id="ARBA00012536"/>
    </source>
</evidence>
<keyword evidence="11" id="KW-1185">Reference proteome</keyword>
<keyword evidence="4 10" id="KW-0808">Transferase</keyword>
<dbReference type="Gene3D" id="3.90.1070.10">
    <property type="match status" value="1"/>
</dbReference>
<dbReference type="InterPro" id="IPR044161">
    <property type="entry name" value="SPS"/>
</dbReference>
<dbReference type="Pfam" id="PF05116">
    <property type="entry name" value="S6PP"/>
    <property type="match status" value="2"/>
</dbReference>
<organism evidence="10 11">
    <name type="scientific">Galdieria sulphuraria</name>
    <name type="common">Red alga</name>
    <dbReference type="NCBI Taxonomy" id="130081"/>
    <lineage>
        <taxon>Eukaryota</taxon>
        <taxon>Rhodophyta</taxon>
        <taxon>Bangiophyceae</taxon>
        <taxon>Galdieriales</taxon>
        <taxon>Galdieriaceae</taxon>
        <taxon>Galdieria</taxon>
    </lineage>
</organism>
<reference evidence="11" key="1">
    <citation type="journal article" date="2013" name="Science">
        <title>Gene transfer from bacteria and archaea facilitated evolution of an extremophilic eukaryote.</title>
        <authorList>
            <person name="Schonknecht G."/>
            <person name="Chen W.H."/>
            <person name="Ternes C.M."/>
            <person name="Barbier G.G."/>
            <person name="Shrestha R.P."/>
            <person name="Stanke M."/>
            <person name="Brautigam A."/>
            <person name="Baker B.J."/>
            <person name="Banfield J.F."/>
            <person name="Garavito R.M."/>
            <person name="Carr K."/>
            <person name="Wilkerson C."/>
            <person name="Rensing S.A."/>
            <person name="Gagneul D."/>
            <person name="Dickenson N.E."/>
            <person name="Oesterhelt C."/>
            <person name="Lercher M.J."/>
            <person name="Weber A.P."/>
        </authorList>
    </citation>
    <scope>NUCLEOTIDE SEQUENCE [LARGE SCALE GENOMIC DNA]</scope>
    <source>
        <strain evidence="11">074W</strain>
    </source>
</reference>
<evidence type="ECO:0000256" key="6">
    <source>
        <dbReference type="ARBA" id="ARBA00047471"/>
    </source>
</evidence>
<evidence type="ECO:0000313" key="10">
    <source>
        <dbReference type="EMBL" id="EME32613.1"/>
    </source>
</evidence>
<feature type="domain" description="Sucrose synthase first GT-B" evidence="8">
    <location>
        <begin position="2"/>
        <end position="204"/>
    </location>
</feature>
<comment type="similarity">
    <text evidence="1">Belongs to the glycosyltransferase 1 family.</text>
</comment>
<dbReference type="STRING" id="130081.M2Y940"/>
<dbReference type="eggNOG" id="KOG0853">
    <property type="taxonomic scope" value="Eukaryota"/>
</dbReference>
<gene>
    <name evidence="10" type="ORF">Gasu_03810</name>
</gene>
<dbReference type="PANTHER" id="PTHR46039">
    <property type="entry name" value="SUCROSE-PHOSPHATE SYNTHASE 3-RELATED"/>
    <property type="match status" value="1"/>
</dbReference>
<dbReference type="Gene3D" id="3.40.50.2000">
    <property type="entry name" value="Glycogen Phosphorylase B"/>
    <property type="match status" value="2"/>
</dbReference>
<dbReference type="KEGG" id="gsl:Gasu_03810"/>
<dbReference type="Gramene" id="EME32613">
    <property type="protein sequence ID" value="EME32613"/>
    <property type="gene ID" value="Gasu_03810"/>
</dbReference>
<dbReference type="SUPFAM" id="SSF56784">
    <property type="entry name" value="HAD-like"/>
    <property type="match status" value="1"/>
</dbReference>
<accession>M2Y940</accession>
<proteinExistence type="inferred from homology"/>
<dbReference type="InterPro" id="IPR001296">
    <property type="entry name" value="Glyco_trans_1"/>
</dbReference>
<dbReference type="InterPro" id="IPR036412">
    <property type="entry name" value="HAD-like_sf"/>
</dbReference>
<evidence type="ECO:0000256" key="3">
    <source>
        <dbReference type="ARBA" id="ARBA00022676"/>
    </source>
</evidence>
<evidence type="ECO:0000256" key="5">
    <source>
        <dbReference type="ARBA" id="ARBA00024883"/>
    </source>
</evidence>
<evidence type="ECO:0000259" key="8">
    <source>
        <dbReference type="Pfam" id="PF00862"/>
    </source>
</evidence>
<name>M2Y940_GALSU</name>
<dbReference type="Gene3D" id="3.40.50.1000">
    <property type="entry name" value="HAD superfamily/HAD-like"/>
    <property type="match status" value="1"/>
</dbReference>
<protein>
    <recommendedName>
        <fullName evidence="2">sucrose-phosphate synthase</fullName>
        <ecNumber evidence="2">2.4.1.14</ecNumber>
    </recommendedName>
</protein>
<evidence type="ECO:0000259" key="9">
    <source>
        <dbReference type="Pfam" id="PF05116"/>
    </source>
</evidence>
<dbReference type="InterPro" id="IPR006380">
    <property type="entry name" value="SPP-like_dom"/>
</dbReference>
<dbReference type="Pfam" id="PF00862">
    <property type="entry name" value="GT-B_Sucrose_synth"/>
    <property type="match status" value="1"/>
</dbReference>
<sequence length="834" mass="94722">MKIALLTIHGLVRAENVELGRDPDTGGQIVYVLELAKALAQLPIVEWVQVWTKSIKDDRISPEYCQKVEPLLKNIPLERACIVRIPCMGSEDYIPKELMWDQLDLMVDAIIRYAMQENKVPDVVHSHYADAGYVAIKVCSVLQCIHTHVGHSLGRTKLSVLQTSGMKMEEIESQYQMTRRIESEECCLDYASLIVTSTADEIESQWGLYDQRRRSVYVVIPPGIDLTRFHPPIGEELSAGEQPMSLIIPFNFRPDHDSPFISRHTSRFLTNTDKKVILMICRPDKKKNIENLIRIYGRSEYLRTKANLVLILGNRSDVDTMDIHSQEILLNVFKLIDLYDLYGNVMYPKQHEQHDIPEIYRLEKRKGVFVNISWFEPFGLTLLESAASGLPVIATCRGGAAEIIQILGHGITVDPNNSSEIERAILSILDEPSSWENFMHNGLKNLYRFSWDCHANHFSQCLLSLLNQRIVQPLICAKTCSDKKVLICDLDNVLLGDYASMSKLLSILDAIPSNFVDKIELWICTGRSIESSVQVLLLWGVYILPKVIISSVGTEIYFLKMDECQIPCVKQSRVFNISLKWNASKLRVEWQGDVVSETLKPDGSILQNSASSITSEELYSSCFYLTYEKDVEYFQFLSCRKDWDRQKILSVINNEWNTSMRLQSSDNQREFKISYDLISNVQYERNLCSVLQQRLRRSELCSSIWISLERHIDIVPAGISKGVAIRRAALLRGVLLENVLASISVGADIDLIRGNIRLVAPANHDNCVQQYLESSPPPQLYFAKSSFAKGFLEGICHFRIFESFGGVIATDEANLSCLVFPPNISSSTRARNCD</sequence>
<keyword evidence="3 10" id="KW-0328">Glycosyltransferase</keyword>
<dbReference type="Pfam" id="PF00534">
    <property type="entry name" value="Glycos_transf_1"/>
    <property type="match status" value="1"/>
</dbReference>
<dbReference type="InterPro" id="IPR023214">
    <property type="entry name" value="HAD_sf"/>
</dbReference>
<evidence type="ECO:0000259" key="7">
    <source>
        <dbReference type="Pfam" id="PF00534"/>
    </source>
</evidence>
<evidence type="ECO:0000313" key="11">
    <source>
        <dbReference type="Proteomes" id="UP000030680"/>
    </source>
</evidence>
<dbReference type="AlphaFoldDB" id="M2Y940"/>
<comment type="catalytic activity">
    <reaction evidence="6">
        <text>beta-D-fructose 6-phosphate + UDP-alpha-D-glucose = sucrose 6(F)-phosphate + UDP + H(+)</text>
        <dbReference type="Rhea" id="RHEA:22172"/>
        <dbReference type="ChEBI" id="CHEBI:15378"/>
        <dbReference type="ChEBI" id="CHEBI:57634"/>
        <dbReference type="ChEBI" id="CHEBI:57723"/>
        <dbReference type="ChEBI" id="CHEBI:58223"/>
        <dbReference type="ChEBI" id="CHEBI:58885"/>
        <dbReference type="EC" id="2.4.1.14"/>
    </reaction>
</comment>
<dbReference type="GeneID" id="17091177"/>
<feature type="domain" description="Glycosyl transferase family 1" evidence="7">
    <location>
        <begin position="269"/>
        <end position="442"/>
    </location>
</feature>
<feature type="domain" description="Sucrose phosphatase-like" evidence="9">
    <location>
        <begin position="483"/>
        <end position="560"/>
    </location>
</feature>
<dbReference type="EC" id="2.4.1.14" evidence="2"/>
<evidence type="ECO:0000256" key="1">
    <source>
        <dbReference type="ARBA" id="ARBA00006530"/>
    </source>
</evidence>
<dbReference type="Proteomes" id="UP000030680">
    <property type="component" value="Unassembled WGS sequence"/>
</dbReference>
<dbReference type="SUPFAM" id="SSF53756">
    <property type="entry name" value="UDP-Glycosyltransferase/glycogen phosphorylase"/>
    <property type="match status" value="1"/>
</dbReference>
<dbReference type="GO" id="GO:0046524">
    <property type="term" value="F:sucrose-phosphate synthase activity"/>
    <property type="evidence" value="ECO:0007669"/>
    <property type="project" value="UniProtKB-EC"/>
</dbReference>
<comment type="function">
    <text evidence="5">Plays a role in photosynthetic sucrose synthesis by catalyzing the rate-limiting step of sucrose biosynthesis from UDP-glucose and fructose- 6-phosphate. Involved in the regulation of carbon partitioning in the leaves of plants. May regulate the synthesis of sucrose and therefore play a major role as a limiting factor in the export of photoassimilates out of the leaf. Plays a role for sucrose availability that is essential for plant growth and fiber elongation.</text>
</comment>
<evidence type="ECO:0000256" key="4">
    <source>
        <dbReference type="ARBA" id="ARBA00022679"/>
    </source>
</evidence>
<dbReference type="InterPro" id="IPR000368">
    <property type="entry name" value="Sucrose_synth_GT-B1"/>
</dbReference>
<feature type="domain" description="Sucrose phosphatase-like" evidence="9">
    <location>
        <begin position="627"/>
        <end position="799"/>
    </location>
</feature>
<dbReference type="RefSeq" id="XP_005709133.1">
    <property type="nucleotide sequence ID" value="XM_005709076.1"/>
</dbReference>